<evidence type="ECO:0000313" key="5">
    <source>
        <dbReference type="WBParaSite" id="PSAMB.scaffold3657size17395.g22126.t1"/>
    </source>
</evidence>
<keyword evidence="4" id="KW-1185">Reference proteome</keyword>
<protein>
    <submittedName>
        <fullName evidence="5">Uncharacterized protein</fullName>
    </submittedName>
</protein>
<dbReference type="InterPro" id="IPR043129">
    <property type="entry name" value="ATPase_NBD"/>
</dbReference>
<evidence type="ECO:0000256" key="3">
    <source>
        <dbReference type="ARBA" id="ARBA00022840"/>
    </source>
</evidence>
<dbReference type="Proteomes" id="UP000887566">
    <property type="component" value="Unplaced"/>
</dbReference>
<sequence length="208" mass="23449">MITVPDHASHHHRLLLLQAAQIAELNVVQLVNQSTAAAAWYWTATRQVGEHNALFVSFGASSISATVMVKSFDHICPVSAAGTSTLGGEELTQQLMRYFLEQIDEKYIDNTYIHRIHRRPVPQLARGSQHLLHSTLSRARVVQWTLIRPRASLMLYSVASESAHRVGGRPRGRFLSLRYHPTVAVLHLPSHLLTTWPAQRCFIFVTCR</sequence>
<name>A0A914WCU4_9BILA</name>
<keyword evidence="2" id="KW-0547">Nucleotide-binding</keyword>
<dbReference type="WBParaSite" id="PSAMB.scaffold3657size17395.g22126.t1">
    <property type="protein sequence ID" value="PSAMB.scaffold3657size17395.g22126.t1"/>
    <property type="gene ID" value="PSAMB.scaffold3657size17395.g22126"/>
</dbReference>
<dbReference type="Gene3D" id="3.30.420.40">
    <property type="match status" value="2"/>
</dbReference>
<dbReference type="SUPFAM" id="SSF53067">
    <property type="entry name" value="Actin-like ATPase domain"/>
    <property type="match status" value="1"/>
</dbReference>
<dbReference type="Gene3D" id="3.90.640.10">
    <property type="entry name" value="Actin, Chain A, domain 4"/>
    <property type="match status" value="1"/>
</dbReference>
<reference evidence="5" key="1">
    <citation type="submission" date="2022-11" db="UniProtKB">
        <authorList>
            <consortium name="WormBaseParasite"/>
        </authorList>
    </citation>
    <scope>IDENTIFICATION</scope>
</reference>
<proteinExistence type="inferred from homology"/>
<dbReference type="GO" id="GO:0005829">
    <property type="term" value="C:cytosol"/>
    <property type="evidence" value="ECO:0007669"/>
    <property type="project" value="TreeGrafter"/>
</dbReference>
<dbReference type="GO" id="GO:0005524">
    <property type="term" value="F:ATP binding"/>
    <property type="evidence" value="ECO:0007669"/>
    <property type="project" value="UniProtKB-KW"/>
</dbReference>
<dbReference type="PANTHER" id="PTHR45639">
    <property type="entry name" value="HSC70CB, ISOFORM G-RELATED"/>
    <property type="match status" value="1"/>
</dbReference>
<organism evidence="4 5">
    <name type="scientific">Plectus sambesii</name>
    <dbReference type="NCBI Taxonomy" id="2011161"/>
    <lineage>
        <taxon>Eukaryota</taxon>
        <taxon>Metazoa</taxon>
        <taxon>Ecdysozoa</taxon>
        <taxon>Nematoda</taxon>
        <taxon>Chromadorea</taxon>
        <taxon>Plectida</taxon>
        <taxon>Plectina</taxon>
        <taxon>Plectoidea</taxon>
        <taxon>Plectidae</taxon>
        <taxon>Plectus</taxon>
    </lineage>
</organism>
<evidence type="ECO:0000313" key="4">
    <source>
        <dbReference type="Proteomes" id="UP000887566"/>
    </source>
</evidence>
<evidence type="ECO:0000256" key="1">
    <source>
        <dbReference type="ARBA" id="ARBA00007381"/>
    </source>
</evidence>
<dbReference type="PANTHER" id="PTHR45639:SF4">
    <property type="entry name" value="HSC70CB, ISOFORM G"/>
    <property type="match status" value="1"/>
</dbReference>
<dbReference type="InterPro" id="IPR013126">
    <property type="entry name" value="Hsp_70_fam"/>
</dbReference>
<dbReference type="GO" id="GO:0005634">
    <property type="term" value="C:nucleus"/>
    <property type="evidence" value="ECO:0007669"/>
    <property type="project" value="TreeGrafter"/>
</dbReference>
<accession>A0A914WCU4</accession>
<comment type="similarity">
    <text evidence="1">Belongs to the heat shock protein 70 family.</text>
</comment>
<evidence type="ECO:0000256" key="2">
    <source>
        <dbReference type="ARBA" id="ARBA00022741"/>
    </source>
</evidence>
<keyword evidence="3" id="KW-0067">ATP-binding</keyword>
<dbReference type="GO" id="GO:0140662">
    <property type="term" value="F:ATP-dependent protein folding chaperone"/>
    <property type="evidence" value="ECO:0007669"/>
    <property type="project" value="InterPro"/>
</dbReference>
<dbReference type="AlphaFoldDB" id="A0A914WCU4"/>
<dbReference type="Pfam" id="PF00012">
    <property type="entry name" value="HSP70"/>
    <property type="match status" value="1"/>
</dbReference>